<organism evidence="5 6">
    <name type="scientific">Bradyrhizobium agreste</name>
    <dbReference type="NCBI Taxonomy" id="2751811"/>
    <lineage>
        <taxon>Bacteria</taxon>
        <taxon>Pseudomonadati</taxon>
        <taxon>Pseudomonadota</taxon>
        <taxon>Alphaproteobacteria</taxon>
        <taxon>Hyphomicrobiales</taxon>
        <taxon>Nitrobacteraceae</taxon>
        <taxon>Bradyrhizobium</taxon>
    </lineage>
</organism>
<evidence type="ECO:0000256" key="3">
    <source>
        <dbReference type="ARBA" id="ARBA00022801"/>
    </source>
</evidence>
<dbReference type="GO" id="GO:0006508">
    <property type="term" value="P:proteolysis"/>
    <property type="evidence" value="ECO:0007669"/>
    <property type="project" value="UniProtKB-KW"/>
</dbReference>
<dbReference type="RefSeq" id="WP_197961624.1">
    <property type="nucleotide sequence ID" value="NZ_JACCHP010000015.1"/>
</dbReference>
<keyword evidence="1" id="KW-1188">Viral release from host cell</keyword>
<keyword evidence="6" id="KW-1185">Reference proteome</keyword>
<accession>A0ABS0PUA5</accession>
<dbReference type="InterPro" id="IPR054613">
    <property type="entry name" value="Peptidase_S78_dom"/>
</dbReference>
<dbReference type="GO" id="GO:0008233">
    <property type="term" value="F:peptidase activity"/>
    <property type="evidence" value="ECO:0007669"/>
    <property type="project" value="UniProtKB-KW"/>
</dbReference>
<dbReference type="NCBIfam" id="NF045541">
    <property type="entry name" value="scaf_prot_MCP2"/>
    <property type="match status" value="1"/>
</dbReference>
<comment type="caution">
    <text evidence="5">The sequence shown here is derived from an EMBL/GenBank/DDBJ whole genome shotgun (WGS) entry which is preliminary data.</text>
</comment>
<keyword evidence="2 5" id="KW-0645">Protease</keyword>
<protein>
    <submittedName>
        <fullName evidence="5">HK97 family phage prohead protease</fullName>
    </submittedName>
</protein>
<evidence type="ECO:0000259" key="4">
    <source>
        <dbReference type="Pfam" id="PF04586"/>
    </source>
</evidence>
<evidence type="ECO:0000256" key="2">
    <source>
        <dbReference type="ARBA" id="ARBA00022670"/>
    </source>
</evidence>
<keyword evidence="3" id="KW-0378">Hydrolase</keyword>
<proteinExistence type="predicted"/>
<dbReference type="Pfam" id="PF04586">
    <property type="entry name" value="Peptidase_S78"/>
    <property type="match status" value="1"/>
</dbReference>
<gene>
    <name evidence="5" type="ORF">HZZ13_22000</name>
</gene>
<evidence type="ECO:0000313" key="6">
    <source>
        <dbReference type="Proteomes" id="UP000807370"/>
    </source>
</evidence>
<reference evidence="5 6" key="1">
    <citation type="submission" date="2020-07" db="EMBL/GenBank/DDBJ databases">
        <title>Bradyrhizobium diversity isolated from nodules of indigenous legumes of Western Australia.</title>
        <authorList>
            <person name="Klepa M.S."/>
        </authorList>
    </citation>
    <scope>NUCLEOTIDE SEQUENCE [LARGE SCALE GENOMIC DNA]</scope>
    <source>
        <strain evidence="5 6">CNPSo 4010</strain>
    </source>
</reference>
<dbReference type="EMBL" id="JACCHP010000015">
    <property type="protein sequence ID" value="MBH5400444.1"/>
    <property type="molecule type" value="Genomic_DNA"/>
</dbReference>
<sequence length="655" mass="70873">MTRTDKPRRRSPAANTAARATLGAPFRAGTAAVRLASEDTAARFASSTYNPKTRTVIAVLSVGARVPRFGAFEELSIATDAIDLRRVALGQVRLLDSHDRSSVDAILGVVTDAWIEGGKLLGRIQFSETDAGRNAEGMVARGEVTAISVGYRVNVWTRVGIENDVEIWRADEWELLEASLVSVPADADALIRSAQTTLNTHLKGNRMDPEVIDNSNNENTRQIDVRSPQNDGARQVMSDREVREAYDIAERAGIPLDFVRRHVDSGGTMADFRERTFERLADNANRTRTNAARSDETFENPDFLNRSIVDALYSKMTGKAPTGAAVELAGRSMLEMGAMILQSRGERVSWANRVTLADRVLTRSGHTTSDFPNLLTLAGNRVLADAYQIAQTPLKQLARRRTAIDFRPVSILRLSEAPRLDKVPEGGEVKHGSRVEAKEGFAIDTYAKIFGISRQAIINDNLGAFGETSGDFGRAAASTEADLIAGLLLANGGDGANLNDGNPVYSTGRGNKAAAGSAITVDALGAGRKVLRDVTDIDGKTPLNVVPRHLVVGSAKETEAEQVLHEISAVQVDEVNPFPGKLTLHVEPRLIGNSWRLFADPGQLATLVIAYLAGREGPQIDLQQGWDVLGVEFRAVLDFGCAMQDWRGTYLNPGA</sequence>
<feature type="domain" description="Prohead serine protease" evidence="4">
    <location>
        <begin position="92"/>
        <end position="200"/>
    </location>
</feature>
<dbReference type="Proteomes" id="UP000807370">
    <property type="component" value="Unassembled WGS sequence"/>
</dbReference>
<evidence type="ECO:0000313" key="5">
    <source>
        <dbReference type="EMBL" id="MBH5400444.1"/>
    </source>
</evidence>
<name>A0ABS0PUA5_9BRAD</name>
<dbReference type="Pfam" id="PF25209">
    <property type="entry name" value="Phage_capsid_4"/>
    <property type="match status" value="1"/>
</dbReference>
<evidence type="ECO:0000256" key="1">
    <source>
        <dbReference type="ARBA" id="ARBA00022612"/>
    </source>
</evidence>